<dbReference type="InterPro" id="IPR001810">
    <property type="entry name" value="F-box_dom"/>
</dbReference>
<dbReference type="OMA" id="HCCQIPL"/>
<dbReference type="Proteomes" id="UP000008810">
    <property type="component" value="Chromosome 1"/>
</dbReference>
<gene>
    <name evidence="4" type="primary">LOC106865726</name>
    <name evidence="3" type="ORF">BRADI_1g50260v3</name>
</gene>
<organism evidence="3">
    <name type="scientific">Brachypodium distachyon</name>
    <name type="common">Purple false brome</name>
    <name type="synonym">Trachynia distachya</name>
    <dbReference type="NCBI Taxonomy" id="15368"/>
    <lineage>
        <taxon>Eukaryota</taxon>
        <taxon>Viridiplantae</taxon>
        <taxon>Streptophyta</taxon>
        <taxon>Embryophyta</taxon>
        <taxon>Tracheophyta</taxon>
        <taxon>Spermatophyta</taxon>
        <taxon>Magnoliopsida</taxon>
        <taxon>Liliopsida</taxon>
        <taxon>Poales</taxon>
        <taxon>Poaceae</taxon>
        <taxon>BOP clade</taxon>
        <taxon>Pooideae</taxon>
        <taxon>Stipodae</taxon>
        <taxon>Brachypodieae</taxon>
        <taxon>Brachypodium</taxon>
    </lineage>
</organism>
<dbReference type="EnsemblPlants" id="KQK19754">
    <property type="protein sequence ID" value="KQK19754"/>
    <property type="gene ID" value="BRADI_1g50260v3"/>
</dbReference>
<dbReference type="SUPFAM" id="SSF81383">
    <property type="entry name" value="F-box domain"/>
    <property type="match status" value="1"/>
</dbReference>
<reference evidence="3" key="2">
    <citation type="submission" date="2017-06" db="EMBL/GenBank/DDBJ databases">
        <title>WGS assembly of Brachypodium distachyon.</title>
        <authorList>
            <consortium name="The International Brachypodium Initiative"/>
            <person name="Lucas S."/>
            <person name="Harmon-Smith M."/>
            <person name="Lail K."/>
            <person name="Tice H."/>
            <person name="Grimwood J."/>
            <person name="Bruce D."/>
            <person name="Barry K."/>
            <person name="Shu S."/>
            <person name="Lindquist E."/>
            <person name="Wang M."/>
            <person name="Pitluck S."/>
            <person name="Vogel J.P."/>
            <person name="Garvin D.F."/>
            <person name="Mockler T.C."/>
            <person name="Schmutz J."/>
            <person name="Rokhsar D."/>
            <person name="Bevan M.W."/>
        </authorList>
    </citation>
    <scope>NUCLEOTIDE SEQUENCE</scope>
    <source>
        <strain evidence="3">Bd21</strain>
    </source>
</reference>
<evidence type="ECO:0000313" key="4">
    <source>
        <dbReference type="EnsemblPlants" id="KQK19754"/>
    </source>
</evidence>
<dbReference type="eggNOG" id="ENOG502R3Y1">
    <property type="taxonomic scope" value="Eukaryota"/>
</dbReference>
<dbReference type="Pfam" id="PF00646">
    <property type="entry name" value="F-box"/>
    <property type="match status" value="1"/>
</dbReference>
<reference evidence="3 4" key="1">
    <citation type="journal article" date="2010" name="Nature">
        <title>Genome sequencing and analysis of the model grass Brachypodium distachyon.</title>
        <authorList>
            <consortium name="International Brachypodium Initiative"/>
        </authorList>
    </citation>
    <scope>NUCLEOTIDE SEQUENCE [LARGE SCALE GENOMIC DNA]</scope>
    <source>
        <strain evidence="3">Bd21</strain>
        <strain evidence="4">cv. Bd21</strain>
    </source>
</reference>
<dbReference type="OrthoDB" id="666312at2759"/>
<dbReference type="HOGENOM" id="CLU_042587_0_0_1"/>
<feature type="domain" description="KIB1-4 beta-propeller" evidence="2">
    <location>
        <begin position="108"/>
        <end position="333"/>
    </location>
</feature>
<reference evidence="4" key="3">
    <citation type="submission" date="2018-08" db="UniProtKB">
        <authorList>
            <consortium name="EnsemblPlants"/>
        </authorList>
    </citation>
    <scope>IDENTIFICATION</scope>
    <source>
        <strain evidence="4">cv. Bd21</strain>
    </source>
</reference>
<dbReference type="RefSeq" id="XP_024312502.1">
    <property type="nucleotide sequence ID" value="XM_024456734.1"/>
</dbReference>
<feature type="domain" description="F-box" evidence="1">
    <location>
        <begin position="7"/>
        <end position="47"/>
    </location>
</feature>
<dbReference type="InterPro" id="IPR036047">
    <property type="entry name" value="F-box-like_dom_sf"/>
</dbReference>
<dbReference type="PANTHER" id="PTHR33800:SF8">
    <property type="entry name" value="F-BOX DOMAIN-CONTAINING PROTEIN"/>
    <property type="match status" value="1"/>
</dbReference>
<dbReference type="PANTHER" id="PTHR33800">
    <property type="entry name" value="OS06G0113600 PROTEIN"/>
    <property type="match status" value="1"/>
</dbReference>
<dbReference type="KEGG" id="bdi:106865726"/>
<dbReference type="Gene3D" id="1.20.1280.50">
    <property type="match status" value="1"/>
</dbReference>
<dbReference type="CDD" id="cd09917">
    <property type="entry name" value="F-box_SF"/>
    <property type="match status" value="1"/>
</dbReference>
<dbReference type="Gramene" id="KQK19754">
    <property type="protein sequence ID" value="KQK19754"/>
    <property type="gene ID" value="BRADI_1g50260v3"/>
</dbReference>
<dbReference type="InterPro" id="IPR005174">
    <property type="entry name" value="KIB1-4_b-propeller"/>
</dbReference>
<dbReference type="Pfam" id="PF03478">
    <property type="entry name" value="Beta-prop_KIB1-4"/>
    <property type="match status" value="1"/>
</dbReference>
<evidence type="ECO:0000259" key="1">
    <source>
        <dbReference type="Pfam" id="PF00646"/>
    </source>
</evidence>
<sequence>MYPFQGWADLPEGLLESIIARLGLVSSLDLVAFATTCRSWHAAFSSFLPLLPPLLFQPDAPPCSPRPTPIINSLVLTQPCCVTNIANQETYQCCEIPMLSPFGRNNTLPSPLERFCFRGASYGHIILSSNKSCVVADIFTGVRVLSPQLPVFEDTELFYGALTAPLALPNSHLIVDTGSQNLFWRVGNHSWVPRTPGNGPIKQIVVVKGQVFGMDSDRRIFKVHLTPEINIQELPIMESSMINKYHLTNTWLVACGDMLLLVGFWGPIAVSGVTFEVFRLDLTIEPALWLKVEKVENWAIFISTDKRSQTLSCMNPEVWGGRSNCIYCYNHESKHWIALELGKPLQGDRSKYNPDVFIYTGCDSTVQPMWVVPSMLSFCR</sequence>
<dbReference type="AlphaFoldDB" id="I1H1C8"/>
<accession>I1H1C8</accession>
<evidence type="ECO:0000313" key="5">
    <source>
        <dbReference type="Proteomes" id="UP000008810"/>
    </source>
</evidence>
<evidence type="ECO:0000259" key="2">
    <source>
        <dbReference type="Pfam" id="PF03478"/>
    </source>
</evidence>
<protein>
    <submittedName>
        <fullName evidence="3 4">Uncharacterized protein</fullName>
    </submittedName>
</protein>
<proteinExistence type="predicted"/>
<dbReference type="EMBL" id="CM000880">
    <property type="protein sequence ID" value="KQK19754.1"/>
    <property type="molecule type" value="Genomic_DNA"/>
</dbReference>
<dbReference type="GeneID" id="106865726"/>
<keyword evidence="5" id="KW-1185">Reference proteome</keyword>
<name>I1H1C8_BRADI</name>
<evidence type="ECO:0000313" key="3">
    <source>
        <dbReference type="EMBL" id="KQK19754.1"/>
    </source>
</evidence>
<dbReference type="RefSeq" id="XP_014751862.1">
    <property type="nucleotide sequence ID" value="XM_014896376.2"/>
</dbReference>